<dbReference type="Proteomes" id="UP000006222">
    <property type="component" value="Unassembled WGS sequence"/>
</dbReference>
<gene>
    <name evidence="1" type="ORF">RBWH47_01215</name>
</gene>
<dbReference type="GO" id="GO:0018493">
    <property type="term" value="F:formylmethanofuran dehydrogenase activity"/>
    <property type="evidence" value="ECO:0007669"/>
    <property type="project" value="UniProtKB-EC"/>
</dbReference>
<reference evidence="1 2" key="1">
    <citation type="journal article" date="2013" name="Mar. Genomics">
        <title>Expression of sulfatases in Rhodopirellula baltica and the diversity of sulfatases in the genus Rhodopirellula.</title>
        <authorList>
            <person name="Wegner C.E."/>
            <person name="Richter-Heitmann T."/>
            <person name="Klindworth A."/>
            <person name="Klockow C."/>
            <person name="Richter M."/>
            <person name="Achstetter T."/>
            <person name="Glockner F.O."/>
            <person name="Harder J."/>
        </authorList>
    </citation>
    <scope>NUCLEOTIDE SEQUENCE [LARGE SCALE GENOMIC DNA]</scope>
    <source>
        <strain evidence="1 2">WH47</strain>
    </source>
</reference>
<dbReference type="EMBL" id="AFAR01000198">
    <property type="protein sequence ID" value="EGF26020.1"/>
    <property type="molecule type" value="Genomic_DNA"/>
</dbReference>
<evidence type="ECO:0000313" key="1">
    <source>
        <dbReference type="EMBL" id="EGF26020.1"/>
    </source>
</evidence>
<dbReference type="PANTHER" id="PTHR39673:SF5">
    <property type="entry name" value="TUNGSTEN-CONTAINING FORMYLMETHANOFURAN DEHYDROGENASE 2 SUBUNIT C"/>
    <property type="match status" value="1"/>
</dbReference>
<dbReference type="RefSeq" id="WP_007327947.1">
    <property type="nucleotide sequence ID" value="NZ_AFAR01000198.1"/>
</dbReference>
<sequence>MNQITLRPRSELPSSLDASRIRLDEWIQLSTLEIERFQLQCRSGPMAIGDLFEVTVQSKASLPRLVFDGCMQRVSGIGFQHKLGEILCESNVGDHAGSCMSGGRIVVRGNAGDHLGSPIGSRNVGMNGGQMIVEGSAGDDAGHRMRRGEIWIAGNVGTRLATWMVAGTIGVAGTCGPTIAYGMRRGTLIFGQPPTLDERRFSMPIPLRSAFLALLSRNCDAKWMTPDFLQSLDVCRGDQLIDGRGEIWMPTSSAESTKTGAST</sequence>
<dbReference type="InterPro" id="IPR036485">
    <property type="entry name" value="Glu_synth_asu_C_sf"/>
</dbReference>
<dbReference type="PANTHER" id="PTHR39673">
    <property type="entry name" value="TUNGSTEN FORMYLMETHANOFURAN DEHYDROGENASE, SUBUNIT C (FWDC)"/>
    <property type="match status" value="1"/>
</dbReference>
<organism evidence="1 2">
    <name type="scientific">Rhodopirellula baltica WH47</name>
    <dbReference type="NCBI Taxonomy" id="991778"/>
    <lineage>
        <taxon>Bacteria</taxon>
        <taxon>Pseudomonadati</taxon>
        <taxon>Planctomycetota</taxon>
        <taxon>Planctomycetia</taxon>
        <taxon>Pirellulales</taxon>
        <taxon>Pirellulaceae</taxon>
        <taxon>Rhodopirellula</taxon>
    </lineage>
</organism>
<comment type="caution">
    <text evidence="1">The sequence shown here is derived from an EMBL/GenBank/DDBJ whole genome shotgun (WGS) entry which is preliminary data.</text>
</comment>
<dbReference type="GO" id="GO:0015948">
    <property type="term" value="P:methanogenesis"/>
    <property type="evidence" value="ECO:0007669"/>
    <property type="project" value="InterPro"/>
</dbReference>
<name>F2AWD7_RHOBT</name>
<dbReference type="AlphaFoldDB" id="F2AWD7"/>
<accession>F2AWD7</accession>
<protein>
    <submittedName>
        <fullName evidence="1">Protein containing Formylmethanofuran dehydrogenase subunit C domain</fullName>
        <ecNumber evidence="1">1.2.7.12</ecNumber>
    </submittedName>
</protein>
<dbReference type="InterPro" id="IPR017550">
    <property type="entry name" value="Formylmethanofuran_DH_suC"/>
</dbReference>
<keyword evidence="1" id="KW-0560">Oxidoreductase</keyword>
<dbReference type="NCBIfam" id="TIGR03122">
    <property type="entry name" value="one_C_dehyd_C"/>
    <property type="match status" value="1"/>
</dbReference>
<proteinExistence type="predicted"/>
<dbReference type="PATRIC" id="fig|991778.3.peg.4282"/>
<dbReference type="GO" id="GO:0046914">
    <property type="term" value="F:transition metal ion binding"/>
    <property type="evidence" value="ECO:0007669"/>
    <property type="project" value="InterPro"/>
</dbReference>
<dbReference type="EC" id="1.2.7.12" evidence="1"/>
<dbReference type="SUPFAM" id="SSF69336">
    <property type="entry name" value="Alpha subunit of glutamate synthase, C-terminal domain"/>
    <property type="match status" value="1"/>
</dbReference>
<dbReference type="Gene3D" id="2.160.20.60">
    <property type="entry name" value="Glutamate synthase, alpha subunit, C-terminal domain"/>
    <property type="match status" value="1"/>
</dbReference>
<evidence type="ECO:0000313" key="2">
    <source>
        <dbReference type="Proteomes" id="UP000006222"/>
    </source>
</evidence>